<dbReference type="Pfam" id="PF00026">
    <property type="entry name" value="Asp"/>
    <property type="match status" value="1"/>
</dbReference>
<keyword evidence="7" id="KW-0472">Membrane</keyword>
<sequence length="368" mass="39945">MIKRKHKHSKPLHRRVHKRHQNALKAKYGLSTISKVNAVTNSGSSTSAASSGIQQTSSLENYYDAEFLVTITLGEQSFIVVPDTGSADMWVPDASCNFCANSCQNHIFNRAKSKSFVNNGTSFSITYGSGSAAGTTGSDTFKIGKMTVQNQTFGLANTISSCSAYDGIWGLGFPSLSQLKTEPPFQNLITQNQVEKSIFSFSLKTNTMIMGGSNSSLYYGELIYTPVTVASYWQFNLQTIDFSDGSCPRCSGNCTAIMDTGTSLIVGPSSDIMALNTQLGATFNSTYDLWLVECAIISTLPQLVLTIANTKFYIKPETYVLNLGTVCASGLMDLSGITFWIIGDVFLRQHYVEFDSTKQQMGIAPALG</sequence>
<dbReference type="SMR" id="B4MW49"/>
<evidence type="ECO:0000256" key="4">
    <source>
        <dbReference type="ARBA" id="ARBA00022801"/>
    </source>
</evidence>
<keyword evidence="10" id="KW-1185">Reference proteome</keyword>
<evidence type="ECO:0000313" key="10">
    <source>
        <dbReference type="Proteomes" id="UP000007798"/>
    </source>
</evidence>
<dbReference type="HOGENOM" id="CLU_013253_3_4_1"/>
<comment type="similarity">
    <text evidence="1">Belongs to the peptidase A1 family.</text>
</comment>
<keyword evidence="2" id="KW-0645">Protease</keyword>
<feature type="disulfide bond" evidence="6">
    <location>
        <begin position="96"/>
        <end position="103"/>
    </location>
</feature>
<dbReference type="PRINTS" id="PR00792">
    <property type="entry name" value="PEPSIN"/>
</dbReference>
<feature type="active site" evidence="5">
    <location>
        <position position="83"/>
    </location>
</feature>
<dbReference type="PANTHER" id="PTHR47966">
    <property type="entry name" value="BETA-SITE APP-CLEAVING ENZYME, ISOFORM A-RELATED"/>
    <property type="match status" value="1"/>
</dbReference>
<dbReference type="OrthoDB" id="771136at2759"/>
<dbReference type="InParanoid" id="B4MW49"/>
<name>B4MW49_DROWI</name>
<dbReference type="SUPFAM" id="SSF50630">
    <property type="entry name" value="Acid proteases"/>
    <property type="match status" value="1"/>
</dbReference>
<evidence type="ECO:0000256" key="1">
    <source>
        <dbReference type="ARBA" id="ARBA00007447"/>
    </source>
</evidence>
<dbReference type="FunFam" id="2.40.70.10:FF:000115">
    <property type="entry name" value="Lysosomal aspartic protease"/>
    <property type="match status" value="1"/>
</dbReference>
<feature type="transmembrane region" description="Helical" evidence="7">
    <location>
        <begin position="319"/>
        <end position="342"/>
    </location>
</feature>
<dbReference type="InterPro" id="IPR033121">
    <property type="entry name" value="PEPTIDASE_A1"/>
</dbReference>
<dbReference type="PANTHER" id="PTHR47966:SF51">
    <property type="entry name" value="BETA-SITE APP-CLEAVING ENZYME, ISOFORM A-RELATED"/>
    <property type="match status" value="1"/>
</dbReference>
<keyword evidence="6" id="KW-1015">Disulfide bond</keyword>
<keyword evidence="3" id="KW-0064">Aspartyl protease</keyword>
<dbReference type="GO" id="GO:0006508">
    <property type="term" value="P:proteolysis"/>
    <property type="evidence" value="ECO:0007669"/>
    <property type="project" value="UniProtKB-KW"/>
</dbReference>
<protein>
    <recommendedName>
        <fullName evidence="8">Peptidase A1 domain-containing protein</fullName>
    </recommendedName>
</protein>
<feature type="active site" evidence="5">
    <location>
        <position position="259"/>
    </location>
</feature>
<evidence type="ECO:0000256" key="7">
    <source>
        <dbReference type="SAM" id="Phobius"/>
    </source>
</evidence>
<accession>B4MW49</accession>
<evidence type="ECO:0000313" key="9">
    <source>
        <dbReference type="EMBL" id="EDW75919.2"/>
    </source>
</evidence>
<organism evidence="9 10">
    <name type="scientific">Drosophila willistoni</name>
    <name type="common">Fruit fly</name>
    <dbReference type="NCBI Taxonomy" id="7260"/>
    <lineage>
        <taxon>Eukaryota</taxon>
        <taxon>Metazoa</taxon>
        <taxon>Ecdysozoa</taxon>
        <taxon>Arthropoda</taxon>
        <taxon>Hexapoda</taxon>
        <taxon>Insecta</taxon>
        <taxon>Pterygota</taxon>
        <taxon>Neoptera</taxon>
        <taxon>Endopterygota</taxon>
        <taxon>Diptera</taxon>
        <taxon>Brachycera</taxon>
        <taxon>Muscomorpha</taxon>
        <taxon>Ephydroidea</taxon>
        <taxon>Drosophilidae</taxon>
        <taxon>Drosophila</taxon>
        <taxon>Sophophora</taxon>
    </lineage>
</organism>
<dbReference type="eggNOG" id="KOG1339">
    <property type="taxonomic scope" value="Eukaryota"/>
</dbReference>
<dbReference type="Gene3D" id="2.40.70.10">
    <property type="entry name" value="Acid Proteases"/>
    <property type="match status" value="2"/>
</dbReference>
<feature type="domain" description="Peptidase A1" evidence="8">
    <location>
        <begin position="67"/>
        <end position="364"/>
    </location>
</feature>
<evidence type="ECO:0000256" key="2">
    <source>
        <dbReference type="ARBA" id="ARBA00022670"/>
    </source>
</evidence>
<dbReference type="AlphaFoldDB" id="B4MW49"/>
<dbReference type="GO" id="GO:0004190">
    <property type="term" value="F:aspartic-type endopeptidase activity"/>
    <property type="evidence" value="ECO:0007669"/>
    <property type="project" value="UniProtKB-KW"/>
</dbReference>
<keyword evidence="7" id="KW-0812">Transmembrane</keyword>
<dbReference type="PROSITE" id="PS51767">
    <property type="entry name" value="PEPTIDASE_A1"/>
    <property type="match status" value="1"/>
</dbReference>
<keyword evidence="7" id="KW-1133">Transmembrane helix</keyword>
<gene>
    <name evidence="9" type="primary">Dwil\GK19046</name>
    <name evidence="9" type="ORF">Dwil_GK19046</name>
</gene>
<proteinExistence type="inferred from homology"/>
<dbReference type="KEGG" id="dwi:6642552"/>
<dbReference type="EMBL" id="CH963857">
    <property type="protein sequence ID" value="EDW75919.2"/>
    <property type="molecule type" value="Genomic_DNA"/>
</dbReference>
<reference evidence="9 10" key="1">
    <citation type="journal article" date="2007" name="Nature">
        <title>Evolution of genes and genomes on the Drosophila phylogeny.</title>
        <authorList>
            <consortium name="Drosophila 12 Genomes Consortium"/>
            <person name="Clark A.G."/>
            <person name="Eisen M.B."/>
            <person name="Smith D.R."/>
            <person name="Bergman C.M."/>
            <person name="Oliver B."/>
            <person name="Markow T.A."/>
            <person name="Kaufman T.C."/>
            <person name="Kellis M."/>
            <person name="Gelbart W."/>
            <person name="Iyer V.N."/>
            <person name="Pollard D.A."/>
            <person name="Sackton T.B."/>
            <person name="Larracuente A.M."/>
            <person name="Singh N.D."/>
            <person name="Abad J.P."/>
            <person name="Abt D.N."/>
            <person name="Adryan B."/>
            <person name="Aguade M."/>
            <person name="Akashi H."/>
            <person name="Anderson W.W."/>
            <person name="Aquadro C.F."/>
            <person name="Ardell D.H."/>
            <person name="Arguello R."/>
            <person name="Artieri C.G."/>
            <person name="Barbash D.A."/>
            <person name="Barker D."/>
            <person name="Barsanti P."/>
            <person name="Batterham P."/>
            <person name="Batzoglou S."/>
            <person name="Begun D."/>
            <person name="Bhutkar A."/>
            <person name="Blanco E."/>
            <person name="Bosak S.A."/>
            <person name="Bradley R.K."/>
            <person name="Brand A.D."/>
            <person name="Brent M.R."/>
            <person name="Brooks A.N."/>
            <person name="Brown R.H."/>
            <person name="Butlin R.K."/>
            <person name="Caggese C."/>
            <person name="Calvi B.R."/>
            <person name="Bernardo de Carvalho A."/>
            <person name="Caspi A."/>
            <person name="Castrezana S."/>
            <person name="Celniker S.E."/>
            <person name="Chang J.L."/>
            <person name="Chapple C."/>
            <person name="Chatterji S."/>
            <person name="Chinwalla A."/>
            <person name="Civetta A."/>
            <person name="Clifton S.W."/>
            <person name="Comeron J.M."/>
            <person name="Costello J.C."/>
            <person name="Coyne J.A."/>
            <person name="Daub J."/>
            <person name="David R.G."/>
            <person name="Delcher A.L."/>
            <person name="Delehaunty K."/>
            <person name="Do C.B."/>
            <person name="Ebling H."/>
            <person name="Edwards K."/>
            <person name="Eickbush T."/>
            <person name="Evans J.D."/>
            <person name="Filipski A."/>
            <person name="Findeiss S."/>
            <person name="Freyhult E."/>
            <person name="Fulton L."/>
            <person name="Fulton R."/>
            <person name="Garcia A.C."/>
            <person name="Gardiner A."/>
            <person name="Garfield D.A."/>
            <person name="Garvin B.E."/>
            <person name="Gibson G."/>
            <person name="Gilbert D."/>
            <person name="Gnerre S."/>
            <person name="Godfrey J."/>
            <person name="Good R."/>
            <person name="Gotea V."/>
            <person name="Gravely B."/>
            <person name="Greenberg A.J."/>
            <person name="Griffiths-Jones S."/>
            <person name="Gross S."/>
            <person name="Guigo R."/>
            <person name="Gustafson E.A."/>
            <person name="Haerty W."/>
            <person name="Hahn M.W."/>
            <person name="Halligan D.L."/>
            <person name="Halpern A.L."/>
            <person name="Halter G.M."/>
            <person name="Han M.V."/>
            <person name="Heger A."/>
            <person name="Hillier L."/>
            <person name="Hinrichs A.S."/>
            <person name="Holmes I."/>
            <person name="Hoskins R.A."/>
            <person name="Hubisz M.J."/>
            <person name="Hultmark D."/>
            <person name="Huntley M.A."/>
            <person name="Jaffe D.B."/>
            <person name="Jagadeeshan S."/>
            <person name="Jeck W.R."/>
            <person name="Johnson J."/>
            <person name="Jones C.D."/>
            <person name="Jordan W.C."/>
            <person name="Karpen G.H."/>
            <person name="Kataoka E."/>
            <person name="Keightley P.D."/>
            <person name="Kheradpour P."/>
            <person name="Kirkness E.F."/>
            <person name="Koerich L.B."/>
            <person name="Kristiansen K."/>
            <person name="Kudrna D."/>
            <person name="Kulathinal R.J."/>
            <person name="Kumar S."/>
            <person name="Kwok R."/>
            <person name="Lander E."/>
            <person name="Langley C.H."/>
            <person name="Lapoint R."/>
            <person name="Lazzaro B.P."/>
            <person name="Lee S.J."/>
            <person name="Levesque L."/>
            <person name="Li R."/>
            <person name="Lin C.F."/>
            <person name="Lin M.F."/>
            <person name="Lindblad-Toh K."/>
            <person name="Llopart A."/>
            <person name="Long M."/>
            <person name="Low L."/>
            <person name="Lozovsky E."/>
            <person name="Lu J."/>
            <person name="Luo M."/>
            <person name="Machado C.A."/>
            <person name="Makalowski W."/>
            <person name="Marzo M."/>
            <person name="Matsuda M."/>
            <person name="Matzkin L."/>
            <person name="McAllister B."/>
            <person name="McBride C.S."/>
            <person name="McKernan B."/>
            <person name="McKernan K."/>
            <person name="Mendez-Lago M."/>
            <person name="Minx P."/>
            <person name="Mollenhauer M.U."/>
            <person name="Montooth K."/>
            <person name="Mount S.M."/>
            <person name="Mu X."/>
            <person name="Myers E."/>
            <person name="Negre B."/>
            <person name="Newfeld S."/>
            <person name="Nielsen R."/>
            <person name="Noor M.A."/>
            <person name="O'Grady P."/>
            <person name="Pachter L."/>
            <person name="Papaceit M."/>
            <person name="Parisi M.J."/>
            <person name="Parisi M."/>
            <person name="Parts L."/>
            <person name="Pedersen J.S."/>
            <person name="Pesole G."/>
            <person name="Phillippy A.M."/>
            <person name="Ponting C.P."/>
            <person name="Pop M."/>
            <person name="Porcelli D."/>
            <person name="Powell J.R."/>
            <person name="Prohaska S."/>
            <person name="Pruitt K."/>
            <person name="Puig M."/>
            <person name="Quesneville H."/>
            <person name="Ram K.R."/>
            <person name="Rand D."/>
            <person name="Rasmussen M.D."/>
            <person name="Reed L.K."/>
            <person name="Reenan R."/>
            <person name="Reily A."/>
            <person name="Remington K.A."/>
            <person name="Rieger T.T."/>
            <person name="Ritchie M.G."/>
            <person name="Robin C."/>
            <person name="Rogers Y.H."/>
            <person name="Rohde C."/>
            <person name="Rozas J."/>
            <person name="Rubenfield M.J."/>
            <person name="Ruiz A."/>
            <person name="Russo S."/>
            <person name="Salzberg S.L."/>
            <person name="Sanchez-Gracia A."/>
            <person name="Saranga D.J."/>
            <person name="Sato H."/>
            <person name="Schaeffer S.W."/>
            <person name="Schatz M.C."/>
            <person name="Schlenke T."/>
            <person name="Schwartz R."/>
            <person name="Segarra C."/>
            <person name="Singh R.S."/>
            <person name="Sirot L."/>
            <person name="Sirota M."/>
            <person name="Sisneros N.B."/>
            <person name="Smith C.D."/>
            <person name="Smith T.F."/>
            <person name="Spieth J."/>
            <person name="Stage D.E."/>
            <person name="Stark A."/>
            <person name="Stephan W."/>
            <person name="Strausberg R.L."/>
            <person name="Strempel S."/>
            <person name="Sturgill D."/>
            <person name="Sutton G."/>
            <person name="Sutton G.G."/>
            <person name="Tao W."/>
            <person name="Teichmann S."/>
            <person name="Tobari Y.N."/>
            <person name="Tomimura Y."/>
            <person name="Tsolas J.M."/>
            <person name="Valente V.L."/>
            <person name="Venter E."/>
            <person name="Venter J.C."/>
            <person name="Vicario S."/>
            <person name="Vieira F.G."/>
            <person name="Vilella A.J."/>
            <person name="Villasante A."/>
            <person name="Walenz B."/>
            <person name="Wang J."/>
            <person name="Wasserman M."/>
            <person name="Watts T."/>
            <person name="Wilson D."/>
            <person name="Wilson R.K."/>
            <person name="Wing R.A."/>
            <person name="Wolfner M.F."/>
            <person name="Wong A."/>
            <person name="Wong G.K."/>
            <person name="Wu C.I."/>
            <person name="Wu G."/>
            <person name="Yamamoto D."/>
            <person name="Yang H.P."/>
            <person name="Yang S.P."/>
            <person name="Yorke J.A."/>
            <person name="Yoshida K."/>
            <person name="Zdobnov E."/>
            <person name="Zhang P."/>
            <person name="Zhang Y."/>
            <person name="Zimin A.V."/>
            <person name="Baldwin J."/>
            <person name="Abdouelleil A."/>
            <person name="Abdulkadir J."/>
            <person name="Abebe A."/>
            <person name="Abera B."/>
            <person name="Abreu J."/>
            <person name="Acer S.C."/>
            <person name="Aftuck L."/>
            <person name="Alexander A."/>
            <person name="An P."/>
            <person name="Anderson E."/>
            <person name="Anderson S."/>
            <person name="Arachi H."/>
            <person name="Azer M."/>
            <person name="Bachantsang P."/>
            <person name="Barry A."/>
            <person name="Bayul T."/>
            <person name="Berlin A."/>
            <person name="Bessette D."/>
            <person name="Bloom T."/>
            <person name="Blye J."/>
            <person name="Boguslavskiy L."/>
            <person name="Bonnet C."/>
            <person name="Boukhgalter B."/>
            <person name="Bourzgui I."/>
            <person name="Brown A."/>
            <person name="Cahill P."/>
            <person name="Channer S."/>
            <person name="Cheshatsang Y."/>
            <person name="Chuda L."/>
            <person name="Citroen M."/>
            <person name="Collymore A."/>
            <person name="Cooke P."/>
            <person name="Costello M."/>
            <person name="D'Aco K."/>
            <person name="Daza R."/>
            <person name="De Haan G."/>
            <person name="DeGray S."/>
            <person name="DeMaso C."/>
            <person name="Dhargay N."/>
            <person name="Dooley K."/>
            <person name="Dooley E."/>
            <person name="Doricent M."/>
            <person name="Dorje P."/>
            <person name="Dorjee K."/>
            <person name="Dupes A."/>
            <person name="Elong R."/>
            <person name="Falk J."/>
            <person name="Farina A."/>
            <person name="Faro S."/>
            <person name="Ferguson D."/>
            <person name="Fisher S."/>
            <person name="Foley C.D."/>
            <person name="Franke A."/>
            <person name="Friedrich D."/>
            <person name="Gadbois L."/>
            <person name="Gearin G."/>
            <person name="Gearin C.R."/>
            <person name="Giannoukos G."/>
            <person name="Goode T."/>
            <person name="Graham J."/>
            <person name="Grandbois E."/>
            <person name="Grewal S."/>
            <person name="Gyaltsen K."/>
            <person name="Hafez N."/>
            <person name="Hagos B."/>
            <person name="Hall J."/>
            <person name="Henson C."/>
            <person name="Hollinger A."/>
            <person name="Honan T."/>
            <person name="Huard M.D."/>
            <person name="Hughes L."/>
            <person name="Hurhula B."/>
            <person name="Husby M.E."/>
            <person name="Kamat A."/>
            <person name="Kanga B."/>
            <person name="Kashin S."/>
            <person name="Khazanovich D."/>
            <person name="Kisner P."/>
            <person name="Lance K."/>
            <person name="Lara M."/>
            <person name="Lee W."/>
            <person name="Lennon N."/>
            <person name="Letendre F."/>
            <person name="LeVine R."/>
            <person name="Lipovsky A."/>
            <person name="Liu X."/>
            <person name="Liu J."/>
            <person name="Liu S."/>
            <person name="Lokyitsang T."/>
            <person name="Lokyitsang Y."/>
            <person name="Lubonja R."/>
            <person name="Lui A."/>
            <person name="MacDonald P."/>
            <person name="Magnisalis V."/>
            <person name="Maru K."/>
            <person name="Matthews C."/>
            <person name="McCusker W."/>
            <person name="McDonough S."/>
            <person name="Mehta T."/>
            <person name="Meldrim J."/>
            <person name="Meneus L."/>
            <person name="Mihai O."/>
            <person name="Mihalev A."/>
            <person name="Mihova T."/>
            <person name="Mittelman R."/>
            <person name="Mlenga V."/>
            <person name="Montmayeur A."/>
            <person name="Mulrain L."/>
            <person name="Navidi A."/>
            <person name="Naylor J."/>
            <person name="Negash T."/>
            <person name="Nguyen T."/>
            <person name="Nguyen N."/>
            <person name="Nicol R."/>
            <person name="Norbu C."/>
            <person name="Norbu N."/>
            <person name="Novod N."/>
            <person name="O'Neill B."/>
            <person name="Osman S."/>
            <person name="Markiewicz E."/>
            <person name="Oyono O.L."/>
            <person name="Patti C."/>
            <person name="Phunkhang P."/>
            <person name="Pierre F."/>
            <person name="Priest M."/>
            <person name="Raghuraman S."/>
            <person name="Rege F."/>
            <person name="Reyes R."/>
            <person name="Rise C."/>
            <person name="Rogov P."/>
            <person name="Ross K."/>
            <person name="Ryan E."/>
            <person name="Settipalli S."/>
            <person name="Shea T."/>
            <person name="Sherpa N."/>
            <person name="Shi L."/>
            <person name="Shih D."/>
            <person name="Sparrow T."/>
            <person name="Spaulding J."/>
            <person name="Stalker J."/>
            <person name="Stange-Thomann N."/>
            <person name="Stavropoulos S."/>
            <person name="Stone C."/>
            <person name="Strader C."/>
            <person name="Tesfaye S."/>
            <person name="Thomson T."/>
            <person name="Thoulutsang Y."/>
            <person name="Thoulutsang D."/>
            <person name="Topham K."/>
            <person name="Topping I."/>
            <person name="Tsamla T."/>
            <person name="Vassiliev H."/>
            <person name="Vo A."/>
            <person name="Wangchuk T."/>
            <person name="Wangdi T."/>
            <person name="Weiand M."/>
            <person name="Wilkinson J."/>
            <person name="Wilson A."/>
            <person name="Yadav S."/>
            <person name="Young G."/>
            <person name="Yu Q."/>
            <person name="Zembek L."/>
            <person name="Zhong D."/>
            <person name="Zimmer A."/>
            <person name="Zwirko Z."/>
            <person name="Jaffe D.B."/>
            <person name="Alvarez P."/>
            <person name="Brockman W."/>
            <person name="Butler J."/>
            <person name="Chin C."/>
            <person name="Gnerre S."/>
            <person name="Grabherr M."/>
            <person name="Kleber M."/>
            <person name="Mauceli E."/>
            <person name="MacCallum I."/>
        </authorList>
    </citation>
    <scope>NUCLEOTIDE SEQUENCE [LARGE SCALE GENOMIC DNA]</scope>
    <source>
        <strain evidence="10">Tucson 14030-0811.24</strain>
    </source>
</reference>
<evidence type="ECO:0000256" key="6">
    <source>
        <dbReference type="PIRSR" id="PIRSR601461-2"/>
    </source>
</evidence>
<dbReference type="MEROPS" id="A01.A68"/>
<evidence type="ECO:0000256" key="5">
    <source>
        <dbReference type="PIRSR" id="PIRSR601461-1"/>
    </source>
</evidence>
<dbReference type="STRING" id="7260.B4MW49"/>
<evidence type="ECO:0000256" key="3">
    <source>
        <dbReference type="ARBA" id="ARBA00022750"/>
    </source>
</evidence>
<dbReference type="GO" id="GO:0005764">
    <property type="term" value="C:lysosome"/>
    <property type="evidence" value="ECO:0007669"/>
    <property type="project" value="TreeGrafter"/>
</dbReference>
<dbReference type="InterPro" id="IPR021109">
    <property type="entry name" value="Peptidase_aspartic_dom_sf"/>
</dbReference>
<feature type="disulfide bond" evidence="6">
    <location>
        <begin position="294"/>
        <end position="327"/>
    </location>
</feature>
<dbReference type="FunCoup" id="B4MW49">
    <property type="interactions" value="189"/>
</dbReference>
<keyword evidence="4 9" id="KW-0378">Hydrolase</keyword>
<dbReference type="Proteomes" id="UP000007798">
    <property type="component" value="Unassembled WGS sequence"/>
</dbReference>
<evidence type="ECO:0000259" key="8">
    <source>
        <dbReference type="PROSITE" id="PS51767"/>
    </source>
</evidence>
<dbReference type="InterPro" id="IPR001461">
    <property type="entry name" value="Aspartic_peptidase_A1"/>
</dbReference>